<evidence type="ECO:0000313" key="3">
    <source>
        <dbReference type="Proteomes" id="UP000468707"/>
    </source>
</evidence>
<dbReference type="EMBL" id="JAAAMI010000006">
    <property type="protein sequence ID" value="NDV44213.1"/>
    <property type="molecule type" value="Genomic_DNA"/>
</dbReference>
<dbReference type="Proteomes" id="UP000468707">
    <property type="component" value="Unassembled WGS sequence"/>
</dbReference>
<accession>A0A6I5KUJ6</accession>
<comment type="caution">
    <text evidence="2">The sequence shown here is derived from an EMBL/GenBank/DDBJ whole genome shotgun (WGS) entry which is preliminary data.</text>
</comment>
<evidence type="ECO:0000313" key="2">
    <source>
        <dbReference type="EMBL" id="NDV44213.1"/>
    </source>
</evidence>
<protein>
    <submittedName>
        <fullName evidence="2">DDE transposase</fullName>
    </submittedName>
</protein>
<dbReference type="AlphaFoldDB" id="A0A6I5KUJ6"/>
<organism evidence="2 3">
    <name type="scientific">Flagellimonas sediminis</name>
    <dbReference type="NCBI Taxonomy" id="2696468"/>
    <lineage>
        <taxon>Bacteria</taxon>
        <taxon>Pseudomonadati</taxon>
        <taxon>Bacteroidota</taxon>
        <taxon>Flavobacteriia</taxon>
        <taxon>Flavobacteriales</taxon>
        <taxon>Flavobacteriaceae</taxon>
        <taxon>Flagellimonas</taxon>
    </lineage>
</organism>
<gene>
    <name evidence="2" type="ORF">GTK07_12835</name>
</gene>
<keyword evidence="3" id="KW-1185">Reference proteome</keyword>
<proteinExistence type="predicted"/>
<dbReference type="InterPro" id="IPR002560">
    <property type="entry name" value="Transposase_DDE"/>
</dbReference>
<dbReference type="PANTHER" id="PTHR33498:SF1">
    <property type="entry name" value="TRANSPOSASE FOR INSERTION SEQUENCE ELEMENT IS1557"/>
    <property type="match status" value="1"/>
</dbReference>
<dbReference type="Pfam" id="PF01610">
    <property type="entry name" value="DDE_Tnp_ISL3"/>
    <property type="match status" value="1"/>
</dbReference>
<sequence length="328" mass="37951">MVDTKASDCRTIGHFYGVDGKKLQRQYKDYLSDFKDWEQKGHAKQWLIFSKNMGPYLSIDETALSKGELYTIITNKRAKGKKGSIVAIFSGTKVEPIIEQLMKISAKERAKVKEITLDMANSMKTIAKKCFPKAVQVTDRFHVQKLALEALQDIRVKHRWEAIDLENEQIKQARARNRTFLPKEFSNGDTRKQLLARSRYLLYKAPNNWTENQSERSKILFAHYPDIKVAFDLVQGLRSIFDTATSIETAYTKLAHWYKDVENTGFRAFNTMANTISLNYRSILNYFINRSTNASAESFNAKIKAFRAQFRGVKNTEFFLFRLTTIFA</sequence>
<feature type="domain" description="Transposase IS204/IS1001/IS1096/IS1165 DDE" evidence="1">
    <location>
        <begin position="57"/>
        <end position="322"/>
    </location>
</feature>
<dbReference type="RefSeq" id="WP_163635653.1">
    <property type="nucleotide sequence ID" value="NZ_JAAAMI010000006.1"/>
</dbReference>
<dbReference type="PANTHER" id="PTHR33498">
    <property type="entry name" value="TRANSPOSASE FOR INSERTION SEQUENCE ELEMENT IS1557"/>
    <property type="match status" value="1"/>
</dbReference>
<name>A0A6I5KUJ6_9FLAO</name>
<evidence type="ECO:0000259" key="1">
    <source>
        <dbReference type="Pfam" id="PF01610"/>
    </source>
</evidence>
<dbReference type="InterPro" id="IPR047951">
    <property type="entry name" value="Transpos_ISL3"/>
</dbReference>
<reference evidence="2 3" key="1">
    <citation type="submission" date="2020-01" db="EMBL/GenBank/DDBJ databases">
        <title>Muricauda sediminis sp.nov. 40Bstr401.</title>
        <authorList>
            <person name="Xue Z."/>
            <person name="Zhu S."/>
            <person name="Ren N."/>
            <person name="Chen T."/>
            <person name="Chen X."/>
            <person name="Chen J."/>
            <person name="Yang J."/>
        </authorList>
    </citation>
    <scope>NUCLEOTIDE SEQUENCE [LARGE SCALE GENOMIC DNA]</scope>
    <source>
        <strain evidence="2 3">40Bstr401</strain>
    </source>
</reference>